<dbReference type="Gene3D" id="3.20.20.30">
    <property type="entry name" value="Luciferase-like domain"/>
    <property type="match status" value="1"/>
</dbReference>
<accession>A0A2T4I6Z9</accession>
<dbReference type="GO" id="GO:0046306">
    <property type="term" value="P:alkanesulfonate catabolic process"/>
    <property type="evidence" value="ECO:0007669"/>
    <property type="project" value="TreeGrafter"/>
</dbReference>
<evidence type="ECO:0000313" key="2">
    <source>
        <dbReference type="Proteomes" id="UP000241206"/>
    </source>
</evidence>
<keyword evidence="2" id="KW-1185">Reference proteome</keyword>
<dbReference type="InterPro" id="IPR036661">
    <property type="entry name" value="Luciferase-like_sf"/>
</dbReference>
<dbReference type="GO" id="GO:0008726">
    <property type="term" value="F:alkanesulfonate monooxygenase activity"/>
    <property type="evidence" value="ECO:0007669"/>
    <property type="project" value="TreeGrafter"/>
</dbReference>
<dbReference type="InterPro" id="IPR050172">
    <property type="entry name" value="SsuD_RutA_monooxygenase"/>
</dbReference>
<sequence length="320" mass="34655">MTLNIHWRLDPAAEPQRLEPAARPPLPALVRDCRAPSQNRFDYYLQVADAVAQTAFDGLLIRHHIEADESRIIAAVVARAVPRLVVVPEFPASVGSAVYAAKQAATFQRGTHGRLGWALAPDADRDEREAAADFIDEEDLGLRADEFLTVARGVHGERPFTFQGRHFEVLNGGFEAPLNQHPFPRIFLQGEEDEALAQSARHADVHLFRPAPADVLAERIARLNGLAEAEGRRVAAGLIQPLVAREDRESAERAARSVPLAAGTLVASYDGAAELLANAVAAGVSELVLEAAPTLEEAYRIGQHVLPRLRARAGSARQAA</sequence>
<dbReference type="PANTHER" id="PTHR42847:SF4">
    <property type="entry name" value="ALKANESULFONATE MONOOXYGENASE-RELATED"/>
    <property type="match status" value="1"/>
</dbReference>
<gene>
    <name evidence="1" type="ORF">CV103_03220</name>
</gene>
<comment type="caution">
    <text evidence="1">The sequence shown here is derived from an EMBL/GenBank/DDBJ whole genome shotgun (WGS) entry which is preliminary data.</text>
</comment>
<organism evidence="1 2">
    <name type="scientific">Edaphosphingomonas fennica</name>
    <dbReference type="NCBI Taxonomy" id="114404"/>
    <lineage>
        <taxon>Bacteria</taxon>
        <taxon>Pseudomonadati</taxon>
        <taxon>Pseudomonadota</taxon>
        <taxon>Alphaproteobacteria</taxon>
        <taxon>Sphingomonadales</taxon>
        <taxon>Rhizorhabdaceae</taxon>
        <taxon>Edaphosphingomonas</taxon>
    </lineage>
</organism>
<dbReference type="AlphaFoldDB" id="A0A2T4I6Z9"/>
<dbReference type="RefSeq" id="WP_107393966.1">
    <property type="nucleotide sequence ID" value="NZ_PHHF01000017.1"/>
</dbReference>
<dbReference type="Proteomes" id="UP000241206">
    <property type="component" value="Unassembled WGS sequence"/>
</dbReference>
<evidence type="ECO:0000313" key="1">
    <source>
        <dbReference type="EMBL" id="PTD26484.1"/>
    </source>
</evidence>
<name>A0A2T4I6Z9_9SPHN</name>
<dbReference type="PANTHER" id="PTHR42847">
    <property type="entry name" value="ALKANESULFONATE MONOOXYGENASE"/>
    <property type="match status" value="1"/>
</dbReference>
<protein>
    <submittedName>
        <fullName evidence="1">Uncharacterized protein</fullName>
    </submittedName>
</protein>
<dbReference type="EMBL" id="PHHF01000017">
    <property type="protein sequence ID" value="PTD26484.1"/>
    <property type="molecule type" value="Genomic_DNA"/>
</dbReference>
<reference evidence="1 2" key="1">
    <citation type="submission" date="2017-11" db="EMBL/GenBank/DDBJ databases">
        <title>Sphingomonas oleivorans sp. nov., isolated from oil-contaminated soil.</title>
        <authorList>
            <person name="Wang L."/>
            <person name="Chen L."/>
        </authorList>
    </citation>
    <scope>NUCLEOTIDE SEQUENCE [LARGE SCALE GENOMIC DNA]</scope>
    <source>
        <strain evidence="1 2">K101</strain>
    </source>
</reference>
<proteinExistence type="predicted"/>
<dbReference type="SUPFAM" id="SSF51679">
    <property type="entry name" value="Bacterial luciferase-like"/>
    <property type="match status" value="1"/>
</dbReference>